<evidence type="ECO:0000313" key="1">
    <source>
        <dbReference type="EMBL" id="RHZ54161.1"/>
    </source>
</evidence>
<dbReference type="EMBL" id="PQFF01000380">
    <property type="protein sequence ID" value="RHZ54161.1"/>
    <property type="molecule type" value="Genomic_DNA"/>
</dbReference>
<evidence type="ECO:0000313" key="2">
    <source>
        <dbReference type="Proteomes" id="UP000266861"/>
    </source>
</evidence>
<protein>
    <submittedName>
        <fullName evidence="1">Uncharacterized protein</fullName>
    </submittedName>
</protein>
<name>A0A397GT11_9GLOM</name>
<reference evidence="1 2" key="1">
    <citation type="submission" date="2018-08" db="EMBL/GenBank/DDBJ databases">
        <title>Genome and evolution of the arbuscular mycorrhizal fungus Diversispora epigaea (formerly Glomus versiforme) and its bacterial endosymbionts.</title>
        <authorList>
            <person name="Sun X."/>
            <person name="Fei Z."/>
            <person name="Harrison M."/>
        </authorList>
    </citation>
    <scope>NUCLEOTIDE SEQUENCE [LARGE SCALE GENOMIC DNA]</scope>
    <source>
        <strain evidence="1 2">IT104</strain>
    </source>
</reference>
<keyword evidence="2" id="KW-1185">Reference proteome</keyword>
<dbReference type="Proteomes" id="UP000266861">
    <property type="component" value="Unassembled WGS sequence"/>
</dbReference>
<dbReference type="AlphaFoldDB" id="A0A397GT11"/>
<accession>A0A397GT11</accession>
<sequence>MLNLNNNKYIFQFQEFDLNENNEAGENSEDNNNNNNIKSYLKEYNNKIDVEIE</sequence>
<gene>
    <name evidence="1" type="ORF">Glove_429g32</name>
</gene>
<proteinExistence type="predicted"/>
<organism evidence="1 2">
    <name type="scientific">Diversispora epigaea</name>
    <dbReference type="NCBI Taxonomy" id="1348612"/>
    <lineage>
        <taxon>Eukaryota</taxon>
        <taxon>Fungi</taxon>
        <taxon>Fungi incertae sedis</taxon>
        <taxon>Mucoromycota</taxon>
        <taxon>Glomeromycotina</taxon>
        <taxon>Glomeromycetes</taxon>
        <taxon>Diversisporales</taxon>
        <taxon>Diversisporaceae</taxon>
        <taxon>Diversispora</taxon>
    </lineage>
</organism>
<comment type="caution">
    <text evidence="1">The sequence shown here is derived from an EMBL/GenBank/DDBJ whole genome shotgun (WGS) entry which is preliminary data.</text>
</comment>